<dbReference type="Proteomes" id="UP000031737">
    <property type="component" value="Unassembled WGS sequence"/>
</dbReference>
<name>A0A061IZV2_TRYRA</name>
<comment type="caution">
    <text evidence="2">The sequence shown here is derived from an EMBL/GenBank/DDBJ whole genome shotgun (WGS) entry which is preliminary data.</text>
</comment>
<evidence type="ECO:0000256" key="1">
    <source>
        <dbReference type="SAM" id="MobiDB-lite"/>
    </source>
</evidence>
<protein>
    <submittedName>
        <fullName evidence="2">Uncharacterized protein</fullName>
    </submittedName>
</protein>
<dbReference type="VEuPathDB" id="TriTrypDB:TRSC58_04894"/>
<dbReference type="AlphaFoldDB" id="A0A061IZV2"/>
<feature type="region of interest" description="Disordered" evidence="1">
    <location>
        <begin position="1"/>
        <end position="69"/>
    </location>
</feature>
<keyword evidence="3" id="KW-1185">Reference proteome</keyword>
<dbReference type="OrthoDB" id="272421at2759"/>
<sequence length="252" mass="27580">MNFEPKLQAPAPFGGNHHGLEASSLLPSQAQEPEANADALGAAWLDMLDGQEQGEHHVDTANDTSCPQNGISTAKVAREMGNAGAKEETKDDDDDDDLEACKHEKLMNVYESEHAVVPVGALMAEASSLGSVFEQFDVLGPDPQMDCAAASPVPRQTPGQSNERPRRRSLLEAEARKNRGASNKQRFLLAKRLSNISGGRVPFNFRYRVLDVDIRDPKNKPYEDAYKEGVAKKRESFKRKFNKSYLVGGGSP</sequence>
<organism evidence="2 3">
    <name type="scientific">Trypanosoma rangeli SC58</name>
    <dbReference type="NCBI Taxonomy" id="429131"/>
    <lineage>
        <taxon>Eukaryota</taxon>
        <taxon>Discoba</taxon>
        <taxon>Euglenozoa</taxon>
        <taxon>Kinetoplastea</taxon>
        <taxon>Metakinetoplastina</taxon>
        <taxon>Trypanosomatida</taxon>
        <taxon>Trypanosomatidae</taxon>
        <taxon>Trypanosoma</taxon>
        <taxon>Herpetosoma</taxon>
    </lineage>
</organism>
<accession>A0A061IZV2</accession>
<proteinExistence type="predicted"/>
<reference evidence="2 3" key="1">
    <citation type="submission" date="2013-07" db="EMBL/GenBank/DDBJ databases">
        <authorList>
            <person name="Stoco P.H."/>
            <person name="Wagner G."/>
            <person name="Gerber A."/>
            <person name="Zaha A."/>
            <person name="Thompson C."/>
            <person name="Bartholomeu D.C."/>
            <person name="Luckemeyer D.D."/>
            <person name="Bahia D."/>
            <person name="Loreto E."/>
            <person name="Prestes E.B."/>
            <person name="Lima F.M."/>
            <person name="Rodrigues-Luiz G."/>
            <person name="Vallejo G.A."/>
            <person name="Filho J.F."/>
            <person name="Monteiro K.M."/>
            <person name="Tyler K.M."/>
            <person name="de Almeida L.G."/>
            <person name="Ortiz M.F."/>
            <person name="Siervo M.A."/>
            <person name="de Moraes M.H."/>
            <person name="Cunha O.L."/>
            <person name="Mendonca-Neto R."/>
            <person name="Silva R."/>
            <person name="Teixeira S.M."/>
            <person name="Murta S.M."/>
            <person name="Sincero T.C."/>
            <person name="Mendes T.A."/>
            <person name="Urmenyi T.P."/>
            <person name="Silva V.G."/>
            <person name="da Rocha W.D."/>
            <person name="Andersson B."/>
            <person name="Romanha A.J."/>
            <person name="Steindel M."/>
            <person name="de Vasconcelos A.T."/>
            <person name="Grisard E.C."/>
        </authorList>
    </citation>
    <scope>NUCLEOTIDE SEQUENCE [LARGE SCALE GENOMIC DNA]</scope>
    <source>
        <strain evidence="2 3">SC58</strain>
    </source>
</reference>
<gene>
    <name evidence="2" type="ORF">TRSC58_04894</name>
</gene>
<feature type="region of interest" description="Disordered" evidence="1">
    <location>
        <begin position="143"/>
        <end position="168"/>
    </location>
</feature>
<dbReference type="EMBL" id="AUPL01004894">
    <property type="protein sequence ID" value="ESL07416.1"/>
    <property type="molecule type" value="Genomic_DNA"/>
</dbReference>
<evidence type="ECO:0000313" key="2">
    <source>
        <dbReference type="EMBL" id="ESL07416.1"/>
    </source>
</evidence>
<evidence type="ECO:0000313" key="3">
    <source>
        <dbReference type="Proteomes" id="UP000031737"/>
    </source>
</evidence>